<dbReference type="PANTHER" id="PTHR12447">
    <property type="entry name" value="ANKYRIN REPEAT DOMAIN-CONTAINING PROTEIN 13"/>
    <property type="match status" value="1"/>
</dbReference>
<dbReference type="SUPFAM" id="SSF64005">
    <property type="entry name" value="Undecaprenyl diphosphate synthase"/>
    <property type="match status" value="1"/>
</dbReference>
<sequence length="1008" mass="112416">MKQMIGSECLVDETTGLTAATTGNSGQTVAVGAANSLPPSSAVVRLDQMSGPVYTVPVPDMILDYMDFNDPMLALSSSIGQVSFLIGDFGLDLVWRFIHIVVTLCLIVSGIFELVESYAISLGLIQKYSSIDIEKLKCLAVVVDIEAARDVSKVIELLRWLTTIGVKQVGVFDSQGLLKKSKDMILEMVPRSVLLQETGENNISPDSIALEFISSFDNKEAVVKAANILLQKYLKSIHPENGEGENVFTESHLNEALRVVGECVHVPDLLLVYGPVRSHLGFPAWRLRYTEIVHMGSLKYMRYGSLLKAIHKFTGVRQNYGKSFIIIIYMQHKVITLFIAGDKMAKSSPVKIPATSLEDYAHSPFHYAVVLGDHAGLTRLVSSLPKLTEPERIHTESDSASQERLAEQISAAIDRRDVPLRETPLHLAVRIGDVFAAETISSAGADITLQNAAGWSPLHEALCRRNAEITETVLRHQRRSAWCKWRRRLPHLIAVLRRMRDFYMEISFHFESSVIPFVGKIAPSDTYRIWKRGGDLRADTSLAGFDRFKIRRASQSFLFLGDGDEFLDVTSGTLLVLNREEKTILNAFENANDPISDGEIAGFCSRTSLYRPGMDVTKAELVEMTNWRRQAKTETIGEWRAKGYEVANVSFSFKSRKVVAVGETEQNYSALDRKNNRSFSEPQRRQHGCSNVEEKEFQPSSSSRRSRKSVSLPAEGVPVAGSVPRIKEKEFVKSLSPSVWLTEDFPLKTEELLPLLDILANKVKAVRRMRELLTAKFPPGTFPVKLSIPVIPTVKVVVTFSKFVPLRPIDQFYTPLSSPRHLSAVVEDQCDVESEETSDIRTSTSSRSSFSTSSWRRLNITGTGKNAQRRLEEEQAQMVDPFSIATGYKWTSNSDNSVSPFSHFHLSCSFNIVSFLFAKKSSTNSRHIRYFDRNRMASEAPSWADQWGNGGIGVMAAKDETTDGKKDASGKKSGKTKAGFNRAKMVAFIGVNWMKNLVHRKKKDATSS</sequence>
<dbReference type="InterPro" id="IPR055285">
    <property type="entry name" value="ANKRD13_C"/>
</dbReference>
<feature type="repeat" description="ANK" evidence="5">
    <location>
        <begin position="420"/>
        <end position="452"/>
    </location>
</feature>
<evidence type="ECO:0000256" key="5">
    <source>
        <dbReference type="PROSITE-ProRule" id="PRU00023"/>
    </source>
</evidence>
<dbReference type="InterPro" id="IPR036770">
    <property type="entry name" value="Ankyrin_rpt-contain_sf"/>
</dbReference>
<dbReference type="InterPro" id="IPR021832">
    <property type="entry name" value="ANKRD13"/>
</dbReference>
<protein>
    <recommendedName>
        <fullName evidence="7">Ankyrin repeat domain-containing protein</fullName>
    </recommendedName>
</protein>
<evidence type="ECO:0000256" key="6">
    <source>
        <dbReference type="SAM" id="MobiDB-lite"/>
    </source>
</evidence>
<feature type="domain" description="Ankyrin repeat" evidence="7">
    <location>
        <begin position="537"/>
        <end position="889"/>
    </location>
</feature>
<keyword evidence="4" id="KW-0472">Membrane</keyword>
<comment type="caution">
    <text evidence="8">The sequence shown here is derived from an EMBL/GenBank/DDBJ whole genome shotgun (WGS) entry which is preliminary data.</text>
</comment>
<gene>
    <name evidence="8" type="ORF">HID58_064612</name>
</gene>
<dbReference type="Gene3D" id="3.40.1180.10">
    <property type="entry name" value="Decaprenyl diphosphate synthase-like"/>
    <property type="match status" value="1"/>
</dbReference>
<keyword evidence="9" id="KW-1185">Reference proteome</keyword>
<dbReference type="Gene3D" id="1.25.40.20">
    <property type="entry name" value="Ankyrin repeat-containing domain"/>
    <property type="match status" value="1"/>
</dbReference>
<dbReference type="SMART" id="SM00248">
    <property type="entry name" value="ANK"/>
    <property type="match status" value="3"/>
</dbReference>
<evidence type="ECO:0000256" key="3">
    <source>
        <dbReference type="ARBA" id="ARBA00022737"/>
    </source>
</evidence>
<comment type="cofactor">
    <cofactor evidence="1">
        <name>Mg(2+)</name>
        <dbReference type="ChEBI" id="CHEBI:18420"/>
    </cofactor>
</comment>
<organism evidence="8 9">
    <name type="scientific">Brassica napus</name>
    <name type="common">Rape</name>
    <dbReference type="NCBI Taxonomy" id="3708"/>
    <lineage>
        <taxon>Eukaryota</taxon>
        <taxon>Viridiplantae</taxon>
        <taxon>Streptophyta</taxon>
        <taxon>Embryophyta</taxon>
        <taxon>Tracheophyta</taxon>
        <taxon>Spermatophyta</taxon>
        <taxon>Magnoliopsida</taxon>
        <taxon>eudicotyledons</taxon>
        <taxon>Gunneridae</taxon>
        <taxon>Pentapetalae</taxon>
        <taxon>rosids</taxon>
        <taxon>malvids</taxon>
        <taxon>Brassicales</taxon>
        <taxon>Brassicaceae</taxon>
        <taxon>Brassiceae</taxon>
        <taxon>Brassica</taxon>
    </lineage>
</organism>
<dbReference type="PANTHER" id="PTHR12447:SF18">
    <property type="entry name" value="ANKYRIN REPEAT FAMILY PROTEIN"/>
    <property type="match status" value="1"/>
</dbReference>
<dbReference type="Pfam" id="PF11904">
    <property type="entry name" value="ANKRD13_C"/>
    <property type="match status" value="1"/>
</dbReference>
<evidence type="ECO:0000313" key="8">
    <source>
        <dbReference type="EMBL" id="KAH0877218.1"/>
    </source>
</evidence>
<evidence type="ECO:0000259" key="7">
    <source>
        <dbReference type="Pfam" id="PF11904"/>
    </source>
</evidence>
<dbReference type="SUPFAM" id="SSF48403">
    <property type="entry name" value="Ankyrin repeat"/>
    <property type="match status" value="1"/>
</dbReference>
<reference evidence="8 9" key="1">
    <citation type="submission" date="2021-05" db="EMBL/GenBank/DDBJ databases">
        <title>Genome Assembly of Synthetic Allotetraploid Brassica napus Reveals Homoeologous Exchanges between Subgenomes.</title>
        <authorList>
            <person name="Davis J.T."/>
        </authorList>
    </citation>
    <scope>NUCLEOTIDE SEQUENCE [LARGE SCALE GENOMIC DNA]</scope>
    <source>
        <strain evidence="9">cv. Da-Ae</strain>
        <tissue evidence="8">Seedling</tissue>
    </source>
</reference>
<evidence type="ECO:0000256" key="4">
    <source>
        <dbReference type="ARBA" id="ARBA00023136"/>
    </source>
</evidence>
<dbReference type="Proteomes" id="UP000824890">
    <property type="component" value="Unassembled WGS sequence"/>
</dbReference>
<dbReference type="InterPro" id="IPR036424">
    <property type="entry name" value="UPP_synth-like_sf"/>
</dbReference>
<keyword evidence="3" id="KW-0677">Repeat</keyword>
<accession>A0ABQ7ZAJ1</accession>
<evidence type="ECO:0000256" key="2">
    <source>
        <dbReference type="ARBA" id="ARBA00004308"/>
    </source>
</evidence>
<feature type="region of interest" description="Disordered" evidence="6">
    <location>
        <begin position="672"/>
        <end position="714"/>
    </location>
</feature>
<dbReference type="PROSITE" id="PS50088">
    <property type="entry name" value="ANK_REPEAT"/>
    <property type="match status" value="1"/>
</dbReference>
<dbReference type="InterPro" id="IPR002110">
    <property type="entry name" value="Ankyrin_rpt"/>
</dbReference>
<comment type="subcellular location">
    <subcellularLocation>
        <location evidence="2">Endomembrane system</location>
    </subcellularLocation>
</comment>
<keyword evidence="5" id="KW-0040">ANK repeat</keyword>
<name>A0ABQ7ZAJ1_BRANA</name>
<evidence type="ECO:0000313" key="9">
    <source>
        <dbReference type="Proteomes" id="UP000824890"/>
    </source>
</evidence>
<evidence type="ECO:0000256" key="1">
    <source>
        <dbReference type="ARBA" id="ARBA00001946"/>
    </source>
</evidence>
<dbReference type="EMBL" id="JAGKQM010000015">
    <property type="protein sequence ID" value="KAH0877218.1"/>
    <property type="molecule type" value="Genomic_DNA"/>
</dbReference>
<dbReference type="PROSITE" id="PS50297">
    <property type="entry name" value="ANK_REP_REGION"/>
    <property type="match status" value="1"/>
</dbReference>
<proteinExistence type="predicted"/>